<sequence length="458" mass="51594">MEDSRKSHKPHCLVLSFPAQGHINPMLQFSKRLIHKGAGVTFVTTRFMSKTLHGLSSNPSISLESISDGFDDGGMKAASSREAYLERFWKIGPETLSELVERLISSGRPPSCIVYNSFLPWALDVAQKYGLVGAVFFTMSCAVSSVFYHCQKGLLEVPVRKQVLLPGMPPLEPQDMPSYVSDPESYPANLGVLVGQFSNLDKVDWVLCNTVYELEQELVDWFMKVMPFRTIGPTVPSSYLDNRLEQDTEYGLSIFQPEHDTTMKWLSTKPKGSVVYVSFGSVAELKIDQMQEIAMGLKRSNRYFLWVVRSSEEDKLPQDYAKETAQKGLIVTWCPQLEVLAHEALGLFLTHCGWNSTLEALTLGVPMMAIPQWTDQPTNAKHIMDVWKMGLRPPVDERGVVRSEDIENCIREIMEGERGKEMRENAGKWRKIIKEAVSEGGSSDRNIEEFVASLIDKL</sequence>
<dbReference type="OMA" id="QTEEVAW"/>
<dbReference type="Gene3D" id="3.40.50.2000">
    <property type="entry name" value="Glycogen Phosphorylase B"/>
    <property type="match status" value="2"/>
</dbReference>
<proteinExistence type="inferred from homology"/>
<dbReference type="FunCoup" id="A0A059A3K9">
    <property type="interactions" value="212"/>
</dbReference>
<evidence type="ECO:0000256" key="1">
    <source>
        <dbReference type="ARBA" id="ARBA00009995"/>
    </source>
</evidence>
<dbReference type="eggNOG" id="KOG1192">
    <property type="taxonomic scope" value="Eukaryota"/>
</dbReference>
<dbReference type="KEGG" id="egr:104425905"/>
<dbReference type="GO" id="GO:0032787">
    <property type="term" value="P:monocarboxylic acid metabolic process"/>
    <property type="evidence" value="ECO:0007669"/>
    <property type="project" value="UniProtKB-ARBA"/>
</dbReference>
<protein>
    <recommendedName>
        <fullName evidence="5">Glycosyltransferase</fullName>
        <ecNumber evidence="5">2.4.1.-</ecNumber>
    </recommendedName>
</protein>
<dbReference type="Pfam" id="PF00201">
    <property type="entry name" value="UDPGT"/>
    <property type="match status" value="1"/>
</dbReference>
<dbReference type="PANTHER" id="PTHR11926:SF1560">
    <property type="entry name" value="UDP-GLYCOSYLTRANSFERASE 74E1-RELATED"/>
    <property type="match status" value="1"/>
</dbReference>
<dbReference type="PROSITE" id="PS00375">
    <property type="entry name" value="UDPGT"/>
    <property type="match status" value="1"/>
</dbReference>
<dbReference type="GO" id="GO:0080044">
    <property type="term" value="F:quercetin 7-O-glucosyltransferase activity"/>
    <property type="evidence" value="ECO:0000318"/>
    <property type="project" value="GO_Central"/>
</dbReference>
<evidence type="ECO:0000256" key="3">
    <source>
        <dbReference type="ARBA" id="ARBA00022679"/>
    </source>
</evidence>
<evidence type="ECO:0000256" key="4">
    <source>
        <dbReference type="RuleBase" id="RU003718"/>
    </source>
</evidence>
<dbReference type="InParanoid" id="A0A059A3K9"/>
<comment type="similarity">
    <text evidence="1 4">Belongs to the UDP-glycosyltransferase family.</text>
</comment>
<name>A0A059A3K9_EUCGR</name>
<dbReference type="CDD" id="cd03784">
    <property type="entry name" value="GT1_Gtf-like"/>
    <property type="match status" value="1"/>
</dbReference>
<dbReference type="PANTHER" id="PTHR11926">
    <property type="entry name" value="GLUCOSYL/GLUCURONOSYL TRANSFERASES"/>
    <property type="match status" value="1"/>
</dbReference>
<dbReference type="EMBL" id="KK198763">
    <property type="protein sequence ID" value="KCW48702.1"/>
    <property type="molecule type" value="Genomic_DNA"/>
</dbReference>
<evidence type="ECO:0000256" key="2">
    <source>
        <dbReference type="ARBA" id="ARBA00022676"/>
    </source>
</evidence>
<dbReference type="InterPro" id="IPR002213">
    <property type="entry name" value="UDP_glucos_trans"/>
</dbReference>
<dbReference type="InterPro" id="IPR035595">
    <property type="entry name" value="UDP_glycos_trans_CS"/>
</dbReference>
<organism evidence="6">
    <name type="scientific">Eucalyptus grandis</name>
    <name type="common">Flooded gum</name>
    <dbReference type="NCBI Taxonomy" id="71139"/>
    <lineage>
        <taxon>Eukaryota</taxon>
        <taxon>Viridiplantae</taxon>
        <taxon>Streptophyta</taxon>
        <taxon>Embryophyta</taxon>
        <taxon>Tracheophyta</taxon>
        <taxon>Spermatophyta</taxon>
        <taxon>Magnoliopsida</taxon>
        <taxon>eudicotyledons</taxon>
        <taxon>Gunneridae</taxon>
        <taxon>Pentapetalae</taxon>
        <taxon>rosids</taxon>
        <taxon>malvids</taxon>
        <taxon>Myrtales</taxon>
        <taxon>Myrtaceae</taxon>
        <taxon>Myrtoideae</taxon>
        <taxon>Eucalypteae</taxon>
        <taxon>Eucalyptus</taxon>
    </lineage>
</organism>
<gene>
    <name evidence="6" type="ORF">EUGRSUZ_K02353</name>
</gene>
<dbReference type="AlphaFoldDB" id="A0A059A3K9"/>
<evidence type="ECO:0000256" key="5">
    <source>
        <dbReference type="RuleBase" id="RU362057"/>
    </source>
</evidence>
<evidence type="ECO:0000313" key="6">
    <source>
        <dbReference type="EMBL" id="KCW48702.1"/>
    </source>
</evidence>
<dbReference type="FunFam" id="3.40.50.2000:FF:000057">
    <property type="entry name" value="Glycosyltransferase"/>
    <property type="match status" value="1"/>
</dbReference>
<keyword evidence="3 4" id="KW-0808">Transferase</keyword>
<keyword evidence="2 4" id="KW-0328">Glycosyltransferase</keyword>
<dbReference type="GO" id="GO:0005737">
    <property type="term" value="C:cytoplasm"/>
    <property type="evidence" value="ECO:0000318"/>
    <property type="project" value="GO_Central"/>
</dbReference>
<dbReference type="SUPFAM" id="SSF53756">
    <property type="entry name" value="UDP-Glycosyltransferase/glycogen phosphorylase"/>
    <property type="match status" value="1"/>
</dbReference>
<dbReference type="Gramene" id="KCW48702">
    <property type="protein sequence ID" value="KCW48702"/>
    <property type="gene ID" value="EUGRSUZ_K02353"/>
</dbReference>
<dbReference type="FunFam" id="3.40.50.2000:FF:000019">
    <property type="entry name" value="Glycosyltransferase"/>
    <property type="match status" value="1"/>
</dbReference>
<dbReference type="EC" id="2.4.1.-" evidence="5"/>
<dbReference type="OrthoDB" id="5835829at2759"/>
<dbReference type="GO" id="GO:0080043">
    <property type="term" value="F:quercetin 3-O-glucosyltransferase activity"/>
    <property type="evidence" value="ECO:0000318"/>
    <property type="project" value="GO_Central"/>
</dbReference>
<accession>A0A059A3K9</accession>
<reference evidence="6" key="1">
    <citation type="submission" date="2013-07" db="EMBL/GenBank/DDBJ databases">
        <title>The genome of Eucalyptus grandis.</title>
        <authorList>
            <person name="Schmutz J."/>
            <person name="Hayes R."/>
            <person name="Myburg A."/>
            <person name="Tuskan G."/>
            <person name="Grattapaglia D."/>
            <person name="Rokhsar D.S."/>
        </authorList>
    </citation>
    <scope>NUCLEOTIDE SEQUENCE</scope>
    <source>
        <tissue evidence="6">Leaf extractions</tissue>
    </source>
</reference>